<dbReference type="EMBL" id="JAIZAY010000007">
    <property type="protein sequence ID" value="KAJ8039147.1"/>
    <property type="molecule type" value="Genomic_DNA"/>
</dbReference>
<protein>
    <submittedName>
        <fullName evidence="7">G-protein coupled receptor Mth2</fullName>
    </submittedName>
</protein>
<dbReference type="GO" id="GO:0004930">
    <property type="term" value="F:G protein-coupled receptor activity"/>
    <property type="evidence" value="ECO:0007669"/>
    <property type="project" value="InterPro"/>
</dbReference>
<evidence type="ECO:0000256" key="3">
    <source>
        <dbReference type="ARBA" id="ARBA00022989"/>
    </source>
</evidence>
<feature type="transmembrane region" description="Helical" evidence="5">
    <location>
        <begin position="534"/>
        <end position="563"/>
    </location>
</feature>
<keyword evidence="4 5" id="KW-0472">Membrane</keyword>
<dbReference type="InterPro" id="IPR053231">
    <property type="entry name" value="GPCR_LN-TM7"/>
</dbReference>
<keyword evidence="7" id="KW-0675">Receptor</keyword>
<dbReference type="Pfam" id="PF00002">
    <property type="entry name" value="7tm_2"/>
    <property type="match status" value="1"/>
</dbReference>
<feature type="transmembrane region" description="Helical" evidence="5">
    <location>
        <begin position="583"/>
        <end position="604"/>
    </location>
</feature>
<keyword evidence="3 5" id="KW-1133">Transmembrane helix</keyword>
<dbReference type="PRINTS" id="PR00249">
    <property type="entry name" value="GPCRSECRETIN"/>
</dbReference>
<evidence type="ECO:0000256" key="1">
    <source>
        <dbReference type="ARBA" id="ARBA00004141"/>
    </source>
</evidence>
<organism evidence="7 8">
    <name type="scientific">Holothuria leucospilota</name>
    <name type="common">Black long sea cucumber</name>
    <name type="synonym">Mertensiothuria leucospilota</name>
    <dbReference type="NCBI Taxonomy" id="206669"/>
    <lineage>
        <taxon>Eukaryota</taxon>
        <taxon>Metazoa</taxon>
        <taxon>Echinodermata</taxon>
        <taxon>Eleutherozoa</taxon>
        <taxon>Echinozoa</taxon>
        <taxon>Holothuroidea</taxon>
        <taxon>Aspidochirotacea</taxon>
        <taxon>Aspidochirotida</taxon>
        <taxon>Holothuriidae</taxon>
        <taxon>Holothuria</taxon>
    </lineage>
</organism>
<feature type="domain" description="G-protein coupled receptors family 2 profile 2" evidence="6">
    <location>
        <begin position="380"/>
        <end position="637"/>
    </location>
</feature>
<feature type="transmembrane region" description="Helical" evidence="5">
    <location>
        <begin position="616"/>
        <end position="635"/>
    </location>
</feature>
<feature type="transmembrane region" description="Helical" evidence="5">
    <location>
        <begin position="491"/>
        <end position="514"/>
    </location>
</feature>
<dbReference type="AlphaFoldDB" id="A0A9Q1H816"/>
<accession>A0A9Q1H816</accession>
<dbReference type="Gene3D" id="1.20.1070.10">
    <property type="entry name" value="Rhodopsin 7-helix transmembrane proteins"/>
    <property type="match status" value="1"/>
</dbReference>
<dbReference type="CDD" id="cd15039">
    <property type="entry name" value="7tmB3_Methuselah-like"/>
    <property type="match status" value="1"/>
</dbReference>
<feature type="transmembrane region" description="Helical" evidence="5">
    <location>
        <begin position="453"/>
        <end position="470"/>
    </location>
</feature>
<gene>
    <name evidence="7" type="ORF">HOLleu_16770</name>
</gene>
<evidence type="ECO:0000256" key="2">
    <source>
        <dbReference type="ARBA" id="ARBA00022692"/>
    </source>
</evidence>
<dbReference type="PANTHER" id="PTHR45902:SF1">
    <property type="entry name" value="LATROPHILIN RECEPTOR-LIKE PROTEIN A"/>
    <property type="match status" value="1"/>
</dbReference>
<dbReference type="Proteomes" id="UP001152320">
    <property type="component" value="Chromosome 7"/>
</dbReference>
<dbReference type="GO" id="GO:0016020">
    <property type="term" value="C:membrane"/>
    <property type="evidence" value="ECO:0007669"/>
    <property type="project" value="UniProtKB-SubCell"/>
</dbReference>
<evidence type="ECO:0000313" key="8">
    <source>
        <dbReference type="Proteomes" id="UP001152320"/>
    </source>
</evidence>
<evidence type="ECO:0000256" key="5">
    <source>
        <dbReference type="SAM" id="Phobius"/>
    </source>
</evidence>
<feature type="transmembrane region" description="Helical" evidence="5">
    <location>
        <begin position="379"/>
        <end position="403"/>
    </location>
</feature>
<proteinExistence type="predicted"/>
<evidence type="ECO:0000256" key="4">
    <source>
        <dbReference type="ARBA" id="ARBA00023136"/>
    </source>
</evidence>
<dbReference type="InterPro" id="IPR000832">
    <property type="entry name" value="GPCR_2_secretin-like"/>
</dbReference>
<reference evidence="7" key="1">
    <citation type="submission" date="2021-10" db="EMBL/GenBank/DDBJ databases">
        <title>Tropical sea cucumber genome reveals ecological adaptation and Cuvierian tubules defense mechanism.</title>
        <authorList>
            <person name="Chen T."/>
        </authorList>
    </citation>
    <scope>NUCLEOTIDE SEQUENCE</scope>
    <source>
        <strain evidence="7">Nanhai2018</strain>
        <tissue evidence="7">Muscle</tissue>
    </source>
</reference>
<dbReference type="GO" id="GO:0007166">
    <property type="term" value="P:cell surface receptor signaling pathway"/>
    <property type="evidence" value="ECO:0007669"/>
    <property type="project" value="InterPro"/>
</dbReference>
<comment type="caution">
    <text evidence="7">The sequence shown here is derived from an EMBL/GenBank/DDBJ whole genome shotgun (WGS) entry which is preliminary data.</text>
</comment>
<keyword evidence="2 5" id="KW-0812">Transmembrane</keyword>
<dbReference type="OrthoDB" id="6134459at2759"/>
<sequence>MISDCPNGTDTRLMTRCRAIRNQTYPAKIFTPPVLSKSLNVLFKNEFCAACNLVSRDDFQVITVYSICEQCQDKYAIQEGEELELGSNSCRILPHTTLPRECFVMSSKTDVVCPVRKYITPEHHLTNLFIHVRIFVPQCSRDEVLLNGLCVAPPNNCKHSPSVSLLILSVNTAKYDCSYLKGRSEECFFKKILSHELKVKNDLQLQLDSISAGGNVSIDYGSAFSTFSTPWMKTVPPLWWNNSGYPEIFFYLPKNLTSKVDWKQNIISVIDSFLELEVTNDYAFARDCYLDSVELFEVCPPDEAVDSGLQCKGHAIEIAVDTNETTDAMIHSWHTNSKWDKGMSWYGYKTRFRLGNNYTKSLIVCLKTGEDRKYETNTAYFIITNLCCVIAVLCLILTFLVYLITSSLRNTFGSVMMIFVLSFALGLIFIQFIDPYIVHITGLCETLAILTHWLWLSVFAWMSVLAFDLRETFNIKNMRVVNKINRKKLSCYFAIGWGLPSVIVSVCVIVWTSGSVSLFYGSHEGGICWIYESAAAAVVISGPLIFCLFVNLILFTMIIKGILAHRQTSTAARLHSNQTNGSISELFITIKISVLMGFTWMFGYIAPLTNIEEFNYLFYLFILLQGISIFALYGASKRVRKLWKKNLDTRFSSQSTGKSNPRTQNSDVC</sequence>
<evidence type="ECO:0000313" key="7">
    <source>
        <dbReference type="EMBL" id="KAJ8039147.1"/>
    </source>
</evidence>
<comment type="subcellular location">
    <subcellularLocation>
        <location evidence="1">Membrane</location>
        <topology evidence="1">Multi-pass membrane protein</topology>
    </subcellularLocation>
</comment>
<dbReference type="PANTHER" id="PTHR45902">
    <property type="entry name" value="LATROPHILIN RECEPTOR-LIKE PROTEIN A"/>
    <property type="match status" value="1"/>
</dbReference>
<evidence type="ECO:0000259" key="6">
    <source>
        <dbReference type="PROSITE" id="PS50261"/>
    </source>
</evidence>
<keyword evidence="8" id="KW-1185">Reference proteome</keyword>
<name>A0A9Q1H816_HOLLE</name>
<feature type="transmembrane region" description="Helical" evidence="5">
    <location>
        <begin position="415"/>
        <end position="433"/>
    </location>
</feature>
<dbReference type="InterPro" id="IPR017981">
    <property type="entry name" value="GPCR_2-like_7TM"/>
</dbReference>
<dbReference type="PROSITE" id="PS50261">
    <property type="entry name" value="G_PROTEIN_RECEP_F2_4"/>
    <property type="match status" value="1"/>
</dbReference>